<evidence type="ECO:0000256" key="17">
    <source>
        <dbReference type="SAM" id="SignalP"/>
    </source>
</evidence>
<evidence type="ECO:0000256" key="14">
    <source>
        <dbReference type="ARBA" id="ARBA00024209"/>
    </source>
</evidence>
<evidence type="ECO:0000256" key="10">
    <source>
        <dbReference type="ARBA" id="ARBA00022786"/>
    </source>
</evidence>
<dbReference type="InterPro" id="IPR013083">
    <property type="entry name" value="Znf_RING/FYVE/PHD"/>
</dbReference>
<dbReference type="SMART" id="SM00184">
    <property type="entry name" value="RING"/>
    <property type="match status" value="1"/>
</dbReference>
<comment type="catalytic activity">
    <reaction evidence="1">
        <text>S-ubiquitinyl-[E2 ubiquitin-conjugating enzyme]-L-cysteine + [acceptor protein]-L-lysine = [E2 ubiquitin-conjugating enzyme]-L-cysteine + N(6)-ubiquitinyl-[acceptor protein]-L-lysine.</text>
        <dbReference type="EC" id="2.3.2.27"/>
    </reaction>
</comment>
<dbReference type="Proteomes" id="UP000250235">
    <property type="component" value="Unassembled WGS sequence"/>
</dbReference>
<feature type="signal peptide" evidence="17">
    <location>
        <begin position="1"/>
        <end position="29"/>
    </location>
</feature>
<dbReference type="GO" id="GO:0008270">
    <property type="term" value="F:zinc ion binding"/>
    <property type="evidence" value="ECO:0007669"/>
    <property type="project" value="UniProtKB-KW"/>
</dbReference>
<evidence type="ECO:0000256" key="11">
    <source>
        <dbReference type="ARBA" id="ARBA00022833"/>
    </source>
</evidence>
<dbReference type="AlphaFoldDB" id="A0A2Z7CZH4"/>
<evidence type="ECO:0000313" key="19">
    <source>
        <dbReference type="EMBL" id="KZV52335.1"/>
    </source>
</evidence>
<dbReference type="PANTHER" id="PTHR46539:SF1">
    <property type="entry name" value="E3 UBIQUITIN-PROTEIN LIGASE ATL42"/>
    <property type="match status" value="1"/>
</dbReference>
<dbReference type="SUPFAM" id="SSF57850">
    <property type="entry name" value="RING/U-box"/>
    <property type="match status" value="1"/>
</dbReference>
<evidence type="ECO:0000256" key="5">
    <source>
        <dbReference type="ARBA" id="ARBA00022679"/>
    </source>
</evidence>
<dbReference type="Pfam" id="PF13639">
    <property type="entry name" value="zf-RING_2"/>
    <property type="match status" value="1"/>
</dbReference>
<proteinExistence type="inferred from homology"/>
<comment type="pathway">
    <text evidence="3">Protein modification; protein ubiquitination.</text>
</comment>
<reference evidence="19 20" key="1">
    <citation type="journal article" date="2015" name="Proc. Natl. Acad. Sci. U.S.A.">
        <title>The resurrection genome of Boea hygrometrica: A blueprint for survival of dehydration.</title>
        <authorList>
            <person name="Xiao L."/>
            <person name="Yang G."/>
            <person name="Zhang L."/>
            <person name="Yang X."/>
            <person name="Zhao S."/>
            <person name="Ji Z."/>
            <person name="Zhou Q."/>
            <person name="Hu M."/>
            <person name="Wang Y."/>
            <person name="Chen M."/>
            <person name="Xu Y."/>
            <person name="Jin H."/>
            <person name="Xiao X."/>
            <person name="Hu G."/>
            <person name="Bao F."/>
            <person name="Hu Y."/>
            <person name="Wan P."/>
            <person name="Li L."/>
            <person name="Deng X."/>
            <person name="Kuang T."/>
            <person name="Xiang C."/>
            <person name="Zhu J.K."/>
            <person name="Oliver M.J."/>
            <person name="He Y."/>
        </authorList>
    </citation>
    <scope>NUCLEOTIDE SEQUENCE [LARGE SCALE GENOMIC DNA]</scope>
    <source>
        <strain evidence="20">cv. XS01</strain>
    </source>
</reference>
<dbReference type="GO" id="GO:0061630">
    <property type="term" value="F:ubiquitin protein ligase activity"/>
    <property type="evidence" value="ECO:0007669"/>
    <property type="project" value="UniProtKB-EC"/>
</dbReference>
<evidence type="ECO:0000256" key="12">
    <source>
        <dbReference type="ARBA" id="ARBA00022989"/>
    </source>
</evidence>
<feature type="transmembrane region" description="Helical" evidence="16">
    <location>
        <begin position="45"/>
        <end position="67"/>
    </location>
</feature>
<evidence type="ECO:0000256" key="8">
    <source>
        <dbReference type="ARBA" id="ARBA00022729"/>
    </source>
</evidence>
<dbReference type="GO" id="GO:0016020">
    <property type="term" value="C:membrane"/>
    <property type="evidence" value="ECO:0007669"/>
    <property type="project" value="UniProtKB-SubCell"/>
</dbReference>
<dbReference type="FunFam" id="3.30.40.10:FF:000285">
    <property type="entry name" value="RING-H2 finger protein ATL43"/>
    <property type="match status" value="1"/>
</dbReference>
<evidence type="ECO:0000256" key="6">
    <source>
        <dbReference type="ARBA" id="ARBA00022692"/>
    </source>
</evidence>
<evidence type="ECO:0000256" key="3">
    <source>
        <dbReference type="ARBA" id="ARBA00004906"/>
    </source>
</evidence>
<keyword evidence="10" id="KW-0833">Ubl conjugation pathway</keyword>
<evidence type="ECO:0000259" key="18">
    <source>
        <dbReference type="PROSITE" id="PS50089"/>
    </source>
</evidence>
<comment type="subcellular location">
    <subcellularLocation>
        <location evidence="2">Membrane</location>
        <topology evidence="2">Single-pass membrane protein</topology>
    </subcellularLocation>
</comment>
<evidence type="ECO:0000256" key="4">
    <source>
        <dbReference type="ARBA" id="ARBA00012483"/>
    </source>
</evidence>
<evidence type="ECO:0000256" key="15">
    <source>
        <dbReference type="PROSITE-ProRule" id="PRU00175"/>
    </source>
</evidence>
<evidence type="ECO:0000256" key="9">
    <source>
        <dbReference type="ARBA" id="ARBA00022771"/>
    </source>
</evidence>
<name>A0A2Z7CZH4_9LAMI</name>
<dbReference type="InterPro" id="IPR001841">
    <property type="entry name" value="Znf_RING"/>
</dbReference>
<feature type="domain" description="RING-type" evidence="18">
    <location>
        <begin position="122"/>
        <end position="164"/>
    </location>
</feature>
<comment type="similarity">
    <text evidence="14">Belongs to the RING-type zinc finger family. ATL subfamily.</text>
</comment>
<dbReference type="CDD" id="cd16461">
    <property type="entry name" value="RING-H2_EL5-like"/>
    <property type="match status" value="1"/>
</dbReference>
<evidence type="ECO:0000256" key="16">
    <source>
        <dbReference type="SAM" id="Phobius"/>
    </source>
</evidence>
<dbReference type="EMBL" id="KQ991100">
    <property type="protein sequence ID" value="KZV52335.1"/>
    <property type="molecule type" value="Genomic_DNA"/>
</dbReference>
<keyword evidence="6 16" id="KW-0812">Transmembrane</keyword>
<dbReference type="Gene3D" id="3.30.40.10">
    <property type="entry name" value="Zinc/RING finger domain, C3HC4 (zinc finger)"/>
    <property type="match status" value="1"/>
</dbReference>
<feature type="chain" id="PRO_5016378139" description="RING-type E3 ubiquitin transferase" evidence="17">
    <location>
        <begin position="30"/>
        <end position="404"/>
    </location>
</feature>
<keyword evidence="13 16" id="KW-0472">Membrane</keyword>
<dbReference type="OrthoDB" id="8062037at2759"/>
<keyword evidence="8 17" id="KW-0732">Signal</keyword>
<keyword evidence="12 16" id="KW-1133">Transmembrane helix</keyword>
<evidence type="ECO:0000256" key="2">
    <source>
        <dbReference type="ARBA" id="ARBA00004167"/>
    </source>
</evidence>
<dbReference type="PANTHER" id="PTHR46539">
    <property type="entry name" value="E3 UBIQUITIN-PROTEIN LIGASE ATL42"/>
    <property type="match status" value="1"/>
</dbReference>
<evidence type="ECO:0000256" key="7">
    <source>
        <dbReference type="ARBA" id="ARBA00022723"/>
    </source>
</evidence>
<evidence type="ECO:0000256" key="1">
    <source>
        <dbReference type="ARBA" id="ARBA00000900"/>
    </source>
</evidence>
<gene>
    <name evidence="19" type="ORF">F511_38597</name>
</gene>
<evidence type="ECO:0000313" key="20">
    <source>
        <dbReference type="Proteomes" id="UP000250235"/>
    </source>
</evidence>
<keyword evidence="7" id="KW-0479">Metal-binding</keyword>
<keyword evidence="5" id="KW-0808">Transferase</keyword>
<keyword evidence="20" id="KW-1185">Reference proteome</keyword>
<dbReference type="PROSITE" id="PS50089">
    <property type="entry name" value="ZF_RING_2"/>
    <property type="match status" value="1"/>
</dbReference>
<organism evidence="19 20">
    <name type="scientific">Dorcoceras hygrometricum</name>
    <dbReference type="NCBI Taxonomy" id="472368"/>
    <lineage>
        <taxon>Eukaryota</taxon>
        <taxon>Viridiplantae</taxon>
        <taxon>Streptophyta</taxon>
        <taxon>Embryophyta</taxon>
        <taxon>Tracheophyta</taxon>
        <taxon>Spermatophyta</taxon>
        <taxon>Magnoliopsida</taxon>
        <taxon>eudicotyledons</taxon>
        <taxon>Gunneridae</taxon>
        <taxon>Pentapetalae</taxon>
        <taxon>asterids</taxon>
        <taxon>lamiids</taxon>
        <taxon>Lamiales</taxon>
        <taxon>Gesneriaceae</taxon>
        <taxon>Didymocarpoideae</taxon>
        <taxon>Trichosporeae</taxon>
        <taxon>Loxocarpinae</taxon>
        <taxon>Dorcoceras</taxon>
    </lineage>
</organism>
<keyword evidence="11" id="KW-0862">Zinc</keyword>
<protein>
    <recommendedName>
        <fullName evidence="4">RING-type E3 ubiquitin transferase</fullName>
        <ecNumber evidence="4">2.3.2.27</ecNumber>
    </recommendedName>
</protein>
<dbReference type="EC" id="2.3.2.27" evidence="4"/>
<accession>A0A2Z7CZH4</accession>
<sequence>MNEYLIMTRFLPFLHFIFLILVSLDDVKAQMQQNPPAESNNFQPSLALVIGFLSVMFFLTFLLLLYAKFCHQAANDRNASLRIRDGLFRSRSSASGVDKAVVESLPFFRFSSLRGSRDGLECAVCLAKFEEVEMLRLLPKCKHAFHIDCIDQWLEKHSTCPLCRRRISPEDVSELRYSNSLRFSRSQSGEVLRPDESNLELYVQREESGLGSSRFSIGRSFRWLSHRGTKEGESRSGDSDQFKKRLHRFNHRVVGFSDAVFKNRWSNVSSSDLVFLNSEFLGDASSARFMGKESAEVEEIGHKDTNDERMGTGHSFLNFPGLPTTSARAKNLDLGSNSHHPIDKRSMSEIVVHPRFTEFKDNTDSIHVENSESERIRRLWIPIARKTAQWFTNRESRPTNYQGQ</sequence>
<keyword evidence="9 15" id="KW-0863">Zinc-finger</keyword>
<evidence type="ECO:0000256" key="13">
    <source>
        <dbReference type="ARBA" id="ARBA00023136"/>
    </source>
</evidence>